<dbReference type="PATRIC" id="fig|34073.19.peg.2760"/>
<name>A0A0H2M0R7_VARPD</name>
<dbReference type="EMBL" id="JZWI01000013">
    <property type="protein sequence ID" value="KLN56003.1"/>
    <property type="molecule type" value="Genomic_DNA"/>
</dbReference>
<dbReference type="AlphaFoldDB" id="A0A0H2M0R7"/>
<accession>A0A0H2M0R7</accession>
<dbReference type="InterPro" id="IPR036188">
    <property type="entry name" value="FAD/NAD-bd_sf"/>
</dbReference>
<dbReference type="Gene3D" id="3.30.9.10">
    <property type="entry name" value="D-Amino Acid Oxidase, subunit A, domain 2"/>
    <property type="match status" value="1"/>
</dbReference>
<dbReference type="InterPro" id="IPR006076">
    <property type="entry name" value="FAD-dep_OxRdtase"/>
</dbReference>
<feature type="domain" description="FAD dependent oxidoreductase" evidence="2">
    <location>
        <begin position="5"/>
        <end position="338"/>
    </location>
</feature>
<dbReference type="PANTHER" id="PTHR13847:SF287">
    <property type="entry name" value="FAD-DEPENDENT OXIDOREDUCTASE DOMAIN-CONTAINING PROTEIN 1"/>
    <property type="match status" value="1"/>
</dbReference>
<dbReference type="Proteomes" id="UP000035170">
    <property type="component" value="Unassembled WGS sequence"/>
</dbReference>
<keyword evidence="4" id="KW-1185">Reference proteome</keyword>
<keyword evidence="1 3" id="KW-0560">Oxidoreductase</keyword>
<proteinExistence type="predicted"/>
<organism evidence="3 4">
    <name type="scientific">Variovorax paradoxus</name>
    <dbReference type="NCBI Taxonomy" id="34073"/>
    <lineage>
        <taxon>Bacteria</taxon>
        <taxon>Pseudomonadati</taxon>
        <taxon>Pseudomonadota</taxon>
        <taxon>Betaproteobacteria</taxon>
        <taxon>Burkholderiales</taxon>
        <taxon>Comamonadaceae</taxon>
        <taxon>Variovorax</taxon>
    </lineage>
</organism>
<dbReference type="GO" id="GO:0050622">
    <property type="term" value="F:glycine dehydrogenase (cyanide-forming) activity"/>
    <property type="evidence" value="ECO:0007669"/>
    <property type="project" value="UniProtKB-EC"/>
</dbReference>
<dbReference type="SUPFAM" id="SSF54373">
    <property type="entry name" value="FAD-linked reductases, C-terminal domain"/>
    <property type="match status" value="1"/>
</dbReference>
<sequence>MNTSDLIVVGGGLVGTALAYGAARNGTRVTVLDEGDDAFRASRGNFGLVWVQGKGFGMTPYARWTMQSAAQWPQLAEVLNADTGIDVQLRQPGGFHFCFSDDELQAREARMRSISDALDGDYAFEMLDHASLKARLPGVGPAVTGASYTRMDGHANPLKLLRALHAACRHHGVRFAQGSRVTRITPRAGGFEIETRAATWHAPRVVLAAGLGSRELAPQVGLHAPVQPNRGQVLVGERVARFLDHPTTYVRQTDEGTIQLGDSLEDVGLDDGTTAEVLSTIARRGVRSFPVLESLRLVRAWGALRVMTPDGFPIYQASTQCPGAFVVTCHSGVTLAANHAFSIAPWIAGSAGNGVPAGIESFSGNRFLNGNETFQHAH</sequence>
<evidence type="ECO:0000256" key="1">
    <source>
        <dbReference type="ARBA" id="ARBA00023002"/>
    </source>
</evidence>
<dbReference type="Gene3D" id="3.50.50.60">
    <property type="entry name" value="FAD/NAD(P)-binding domain"/>
    <property type="match status" value="1"/>
</dbReference>
<dbReference type="Pfam" id="PF01266">
    <property type="entry name" value="DAO"/>
    <property type="match status" value="1"/>
</dbReference>
<evidence type="ECO:0000313" key="3">
    <source>
        <dbReference type="EMBL" id="KLN56003.1"/>
    </source>
</evidence>
<gene>
    <name evidence="3" type="primary">hcnC3</name>
    <name evidence="3" type="ORF">VPARA_26840</name>
</gene>
<evidence type="ECO:0000259" key="2">
    <source>
        <dbReference type="Pfam" id="PF01266"/>
    </source>
</evidence>
<dbReference type="EC" id="1.4.99.5" evidence="3"/>
<protein>
    <submittedName>
        <fullName evidence="3">Hydrogen cyanide synthase subunit HcnC</fullName>
        <ecNumber evidence="3">1.4.99.5</ecNumber>
    </submittedName>
</protein>
<reference evidence="3 4" key="1">
    <citation type="submission" date="2015-03" db="EMBL/GenBank/DDBJ databases">
        <title>Genome sequence of Variovorax paradoxus TBEA6.</title>
        <authorList>
            <person name="Poehlein A."/>
            <person name="Schuldes J."/>
            <person name="Wuebbeler J.H."/>
            <person name="Hiessl S."/>
            <person name="Steinbuechel A."/>
            <person name="Daniel R."/>
        </authorList>
    </citation>
    <scope>NUCLEOTIDE SEQUENCE [LARGE SCALE GENOMIC DNA]</scope>
    <source>
        <strain evidence="3 4">TBEA6</strain>
    </source>
</reference>
<comment type="caution">
    <text evidence="3">The sequence shown here is derived from an EMBL/GenBank/DDBJ whole genome shotgun (WGS) entry which is preliminary data.</text>
</comment>
<dbReference type="SUPFAM" id="SSF51905">
    <property type="entry name" value="FAD/NAD(P)-binding domain"/>
    <property type="match status" value="1"/>
</dbReference>
<dbReference type="PANTHER" id="PTHR13847">
    <property type="entry name" value="SARCOSINE DEHYDROGENASE-RELATED"/>
    <property type="match status" value="1"/>
</dbReference>
<dbReference type="GO" id="GO:0005737">
    <property type="term" value="C:cytoplasm"/>
    <property type="evidence" value="ECO:0007669"/>
    <property type="project" value="TreeGrafter"/>
</dbReference>
<evidence type="ECO:0000313" key="4">
    <source>
        <dbReference type="Proteomes" id="UP000035170"/>
    </source>
</evidence>
<dbReference type="RefSeq" id="WP_047784871.1">
    <property type="nucleotide sequence ID" value="NZ_JZWI01000013.1"/>
</dbReference>